<name>A0A9J6CIZ0_POLVA</name>
<evidence type="ECO:0000256" key="6">
    <source>
        <dbReference type="ARBA" id="ARBA00022787"/>
    </source>
</evidence>
<keyword evidence="7" id="KW-0653">Protein transport</keyword>
<keyword evidence="4" id="KW-1134">Transmembrane beta strand</keyword>
<keyword evidence="11" id="KW-1185">Reference proteome</keyword>
<keyword evidence="8" id="KW-0496">Mitochondrion</keyword>
<keyword evidence="3" id="KW-0813">Transport</keyword>
<keyword evidence="5" id="KW-0812">Transmembrane</keyword>
<dbReference type="Gene3D" id="2.40.160.10">
    <property type="entry name" value="Porin"/>
    <property type="match status" value="1"/>
</dbReference>
<proteinExistence type="inferred from homology"/>
<evidence type="ECO:0000256" key="9">
    <source>
        <dbReference type="ARBA" id="ARBA00023136"/>
    </source>
</evidence>
<sequence length="320" mass="35849">MANYSDDDNLSERPSPTAKFQFTRGVTLSPLNPGNIANLHKKTRDIVPEWIEGLRVQCATNLDTNRAINMEWLMGNCVPYGFRFGGMICRKDCHDGSITRTPILVGDTNPSTLATNFHFLYHPFSQIKLETRIQASGLRNSADLGDIISTAEYLGKSSTISLALYNPKFETGRMTIGFLHSFNNNFCAGAELLSEWTGNQVHNNLAIAMRYSQRKSSIAATVSKDILDISAWHQSNDLLQLGASLILNKCIARSLASFYYQIETKDCVIKAMIDTKWTVGCTYKRQLKNFPTAVGFSILYCIPKNKFHCGLNFELNSNFK</sequence>
<evidence type="ECO:0000256" key="4">
    <source>
        <dbReference type="ARBA" id="ARBA00022452"/>
    </source>
</evidence>
<keyword evidence="9" id="KW-0472">Membrane</keyword>
<evidence type="ECO:0000256" key="5">
    <source>
        <dbReference type="ARBA" id="ARBA00022692"/>
    </source>
</evidence>
<accession>A0A9J6CIZ0</accession>
<dbReference type="PANTHER" id="PTHR10802">
    <property type="entry name" value="MITOCHONDRIAL IMPORT RECEPTOR SUBUNIT TOM40"/>
    <property type="match status" value="1"/>
</dbReference>
<dbReference type="InterPro" id="IPR027246">
    <property type="entry name" value="Porin_Euk/Tom40"/>
</dbReference>
<dbReference type="GO" id="GO:0008320">
    <property type="term" value="F:protein transmembrane transporter activity"/>
    <property type="evidence" value="ECO:0007669"/>
    <property type="project" value="InterPro"/>
</dbReference>
<dbReference type="Pfam" id="PF01459">
    <property type="entry name" value="Porin_3"/>
    <property type="match status" value="1"/>
</dbReference>
<reference evidence="10" key="1">
    <citation type="submission" date="2021-03" db="EMBL/GenBank/DDBJ databases">
        <title>Chromosome level genome of the anhydrobiotic midge Polypedilum vanderplanki.</title>
        <authorList>
            <person name="Yoshida Y."/>
            <person name="Kikawada T."/>
            <person name="Gusev O."/>
        </authorList>
    </citation>
    <scope>NUCLEOTIDE SEQUENCE</scope>
    <source>
        <strain evidence="10">NIAS01</strain>
        <tissue evidence="10">Whole body or cell culture</tissue>
    </source>
</reference>
<dbReference type="InterPro" id="IPR037930">
    <property type="entry name" value="Tom40"/>
</dbReference>
<comment type="similarity">
    <text evidence="2">Belongs to the Tom40 family.</text>
</comment>
<evidence type="ECO:0000256" key="2">
    <source>
        <dbReference type="ARBA" id="ARBA00010510"/>
    </source>
</evidence>
<protein>
    <submittedName>
        <fullName evidence="10">Uncharacterized protein</fullName>
    </submittedName>
</protein>
<keyword evidence="6" id="KW-1000">Mitochondrion outer membrane</keyword>
<dbReference type="OrthoDB" id="19656at2759"/>
<organism evidence="10 11">
    <name type="scientific">Polypedilum vanderplanki</name>
    <name type="common">Sleeping chironomid midge</name>
    <dbReference type="NCBI Taxonomy" id="319348"/>
    <lineage>
        <taxon>Eukaryota</taxon>
        <taxon>Metazoa</taxon>
        <taxon>Ecdysozoa</taxon>
        <taxon>Arthropoda</taxon>
        <taxon>Hexapoda</taxon>
        <taxon>Insecta</taxon>
        <taxon>Pterygota</taxon>
        <taxon>Neoptera</taxon>
        <taxon>Endopterygota</taxon>
        <taxon>Diptera</taxon>
        <taxon>Nematocera</taxon>
        <taxon>Chironomoidea</taxon>
        <taxon>Chironomidae</taxon>
        <taxon>Chironominae</taxon>
        <taxon>Polypedilum</taxon>
        <taxon>Polypedilum</taxon>
    </lineage>
</organism>
<dbReference type="InterPro" id="IPR023614">
    <property type="entry name" value="Porin_dom_sf"/>
</dbReference>
<dbReference type="EMBL" id="JADBJN010000001">
    <property type="protein sequence ID" value="KAG5681839.1"/>
    <property type="molecule type" value="Genomic_DNA"/>
</dbReference>
<evidence type="ECO:0000313" key="10">
    <source>
        <dbReference type="EMBL" id="KAG5681839.1"/>
    </source>
</evidence>
<dbReference type="Proteomes" id="UP001107558">
    <property type="component" value="Chromosome 1"/>
</dbReference>
<dbReference type="GO" id="GO:0005741">
    <property type="term" value="C:mitochondrial outer membrane"/>
    <property type="evidence" value="ECO:0007669"/>
    <property type="project" value="UniProtKB-SubCell"/>
</dbReference>
<dbReference type="GO" id="GO:0030150">
    <property type="term" value="P:protein import into mitochondrial matrix"/>
    <property type="evidence" value="ECO:0007669"/>
    <property type="project" value="InterPro"/>
</dbReference>
<comment type="caution">
    <text evidence="10">The sequence shown here is derived from an EMBL/GenBank/DDBJ whole genome shotgun (WGS) entry which is preliminary data.</text>
</comment>
<comment type="subcellular location">
    <subcellularLocation>
        <location evidence="1">Mitochondrion outer membrane</location>
        <topology evidence="1">Multi-pass membrane protein</topology>
    </subcellularLocation>
</comment>
<evidence type="ECO:0000256" key="3">
    <source>
        <dbReference type="ARBA" id="ARBA00022448"/>
    </source>
</evidence>
<evidence type="ECO:0000256" key="8">
    <source>
        <dbReference type="ARBA" id="ARBA00023128"/>
    </source>
</evidence>
<evidence type="ECO:0000256" key="1">
    <source>
        <dbReference type="ARBA" id="ARBA00004374"/>
    </source>
</evidence>
<gene>
    <name evidence="10" type="ORF">PVAND_011247</name>
</gene>
<evidence type="ECO:0000256" key="7">
    <source>
        <dbReference type="ARBA" id="ARBA00022927"/>
    </source>
</evidence>
<dbReference type="AlphaFoldDB" id="A0A9J6CIZ0"/>
<evidence type="ECO:0000313" key="11">
    <source>
        <dbReference type="Proteomes" id="UP001107558"/>
    </source>
</evidence>